<proteinExistence type="inferred from homology"/>
<evidence type="ECO:0000313" key="6">
    <source>
        <dbReference type="Proteomes" id="UP000027604"/>
    </source>
</evidence>
<keyword evidence="3" id="KW-0238">DNA-binding</keyword>
<evidence type="ECO:0000256" key="2">
    <source>
        <dbReference type="ARBA" id="ARBA00022747"/>
    </source>
</evidence>
<evidence type="ECO:0000256" key="3">
    <source>
        <dbReference type="ARBA" id="ARBA00023125"/>
    </source>
</evidence>
<dbReference type="GO" id="GO:0009307">
    <property type="term" value="P:DNA restriction-modification system"/>
    <property type="evidence" value="ECO:0007669"/>
    <property type="project" value="UniProtKB-KW"/>
</dbReference>
<sequence>MKHPKTWIPKTVADVCEMRNGHGFGPTDWDTAGLPIIRIQNLNGGQKFDYFSGVPDKRWLVDPGQMLFSWAGTKGVSFGPTIWNGTRGVLNQHIFKVQPKENVDSEWLYWALKHVTDRIEAHSHGFKATLVHVKKSDIDHQPILVPPPGEQRRIARILSTWNQAIVASERLLASSRQHLTALLQQLLIKPAIRGDWPMVAISEISERVQRRADENEALPVLMISSGRGFVRQDEKYSRFMAGKSVENYIALDRGEFAYNKGNSKLFEFGCVFPLKSYERGVVPNVYVCFKLSKSLKAGFYEQLFRADYLHDQLGALVNTGVRNNGLLNIRPVDFFACQVPVPPLEEQQRIADVLEKANIWVSQHERSLELLNREKAALMSQLLTGKRRVKLPVVGTESQV</sequence>
<gene>
    <name evidence="5" type="ORF">GJA_5142</name>
</gene>
<evidence type="ECO:0000313" key="5">
    <source>
        <dbReference type="EMBL" id="CDG85740.1"/>
    </source>
</evidence>
<dbReference type="RefSeq" id="WP_038497448.1">
    <property type="nucleotide sequence ID" value="NZ_BCTH01000043.1"/>
</dbReference>
<dbReference type="PANTHER" id="PTHR30408">
    <property type="entry name" value="TYPE-1 RESTRICTION ENZYME ECOKI SPECIFICITY PROTEIN"/>
    <property type="match status" value="1"/>
</dbReference>
<dbReference type="InterPro" id="IPR000055">
    <property type="entry name" value="Restrct_endonuc_typeI_TRD"/>
</dbReference>
<dbReference type="REBASE" id="76931">
    <property type="entry name" value="S.Jag9628ORF5143P"/>
</dbReference>
<dbReference type="Gene3D" id="1.10.287.1120">
    <property type="entry name" value="Bipartite methylase S protein"/>
    <property type="match status" value="1"/>
</dbReference>
<name>W0VDI8_9BURK</name>
<dbReference type="SUPFAM" id="SSF116734">
    <property type="entry name" value="DNA methylase specificity domain"/>
    <property type="match status" value="2"/>
</dbReference>
<dbReference type="STRING" id="1349767.GJA_5142"/>
<evidence type="ECO:0000259" key="4">
    <source>
        <dbReference type="Pfam" id="PF01420"/>
    </source>
</evidence>
<dbReference type="KEGG" id="jag:GJA_5142"/>
<reference evidence="5 6" key="1">
    <citation type="journal article" date="2015" name="Genome Announc.">
        <title>Genome Sequence of Mushroom Soft-Rot Pathogen Janthinobacterium agaricidamnosum.</title>
        <authorList>
            <person name="Graupner K."/>
            <person name="Lackner G."/>
            <person name="Hertweck C."/>
        </authorList>
    </citation>
    <scope>NUCLEOTIDE SEQUENCE [LARGE SCALE GENOMIC DNA]</scope>
    <source>
        <strain evidence="6">NBRC 102515 / DSM 9628</strain>
    </source>
</reference>
<comment type="similarity">
    <text evidence="1">Belongs to the type-I restriction system S methylase family.</text>
</comment>
<organism evidence="5 6">
    <name type="scientific">Janthinobacterium agaricidamnosum NBRC 102515 = DSM 9628</name>
    <dbReference type="NCBI Taxonomy" id="1349767"/>
    <lineage>
        <taxon>Bacteria</taxon>
        <taxon>Pseudomonadati</taxon>
        <taxon>Pseudomonadota</taxon>
        <taxon>Betaproteobacteria</taxon>
        <taxon>Burkholderiales</taxon>
        <taxon>Oxalobacteraceae</taxon>
        <taxon>Janthinobacterium</taxon>
    </lineage>
</organism>
<dbReference type="eggNOG" id="COG0732">
    <property type="taxonomic scope" value="Bacteria"/>
</dbReference>
<dbReference type="InterPro" id="IPR052021">
    <property type="entry name" value="Type-I_RS_S_subunit"/>
</dbReference>
<dbReference type="Pfam" id="PF01420">
    <property type="entry name" value="Methylase_S"/>
    <property type="match status" value="1"/>
</dbReference>
<protein>
    <submittedName>
        <fullName evidence="5">Type I restriction modification DNA specificity domain protein</fullName>
    </submittedName>
</protein>
<keyword evidence="2" id="KW-0680">Restriction system</keyword>
<accession>W0VDI8</accession>
<dbReference type="PANTHER" id="PTHR30408:SF12">
    <property type="entry name" value="TYPE I RESTRICTION ENZYME MJAVIII SPECIFICITY SUBUNIT"/>
    <property type="match status" value="1"/>
</dbReference>
<dbReference type="EMBL" id="HG322949">
    <property type="protein sequence ID" value="CDG85740.1"/>
    <property type="molecule type" value="Genomic_DNA"/>
</dbReference>
<dbReference type="InterPro" id="IPR044946">
    <property type="entry name" value="Restrct_endonuc_typeI_TRD_sf"/>
</dbReference>
<dbReference type="OrthoDB" id="9798929at2"/>
<evidence type="ECO:0000256" key="1">
    <source>
        <dbReference type="ARBA" id="ARBA00010923"/>
    </source>
</evidence>
<dbReference type="Gene3D" id="3.90.220.20">
    <property type="entry name" value="DNA methylase specificity domains"/>
    <property type="match status" value="2"/>
</dbReference>
<keyword evidence="6" id="KW-1185">Reference proteome</keyword>
<dbReference type="Proteomes" id="UP000027604">
    <property type="component" value="Chromosome I"/>
</dbReference>
<feature type="domain" description="Type I restriction modification DNA specificity" evidence="4">
    <location>
        <begin position="4"/>
        <end position="163"/>
    </location>
</feature>
<dbReference type="CDD" id="cd17254">
    <property type="entry name" value="RMtype1_S_FclI-TRD1-CR1_like"/>
    <property type="match status" value="1"/>
</dbReference>
<dbReference type="PATRIC" id="fig|1349767.4.peg.1750"/>
<dbReference type="AlphaFoldDB" id="W0VDI8"/>
<dbReference type="GO" id="GO:0003677">
    <property type="term" value="F:DNA binding"/>
    <property type="evidence" value="ECO:0007669"/>
    <property type="project" value="UniProtKB-KW"/>
</dbReference>
<dbReference type="HOGENOM" id="CLU_021095_0_1_4"/>